<evidence type="ECO:0000256" key="1">
    <source>
        <dbReference type="ARBA" id="ARBA00004496"/>
    </source>
</evidence>
<dbReference type="InterPro" id="IPR026022">
    <property type="entry name" value="PhoU_dom"/>
</dbReference>
<accession>A0A1M6PVH2</accession>
<dbReference type="SUPFAM" id="SSF109755">
    <property type="entry name" value="PhoU-like"/>
    <property type="match status" value="1"/>
</dbReference>
<dbReference type="GO" id="GO:0045936">
    <property type="term" value="P:negative regulation of phosphate metabolic process"/>
    <property type="evidence" value="ECO:0007669"/>
    <property type="project" value="InterPro"/>
</dbReference>
<comment type="similarity">
    <text evidence="2 7">Belongs to the PhoU family.</text>
</comment>
<dbReference type="RefSeq" id="WP_072903782.1">
    <property type="nucleotide sequence ID" value="NZ_FRAD01000014.1"/>
</dbReference>
<evidence type="ECO:0000256" key="2">
    <source>
        <dbReference type="ARBA" id="ARBA00008107"/>
    </source>
</evidence>
<dbReference type="GO" id="GO:0006817">
    <property type="term" value="P:phosphate ion transport"/>
    <property type="evidence" value="ECO:0007669"/>
    <property type="project" value="UniProtKB-KW"/>
</dbReference>
<dbReference type="Pfam" id="PF01895">
    <property type="entry name" value="PhoU"/>
    <property type="match status" value="2"/>
</dbReference>
<dbReference type="PANTHER" id="PTHR42930">
    <property type="entry name" value="PHOSPHATE-SPECIFIC TRANSPORT SYSTEM ACCESSORY PROTEIN PHOU"/>
    <property type="match status" value="1"/>
</dbReference>
<dbReference type="PIRSF" id="PIRSF003107">
    <property type="entry name" value="PhoU"/>
    <property type="match status" value="1"/>
</dbReference>
<keyword evidence="6 7" id="KW-0592">Phosphate transport</keyword>
<comment type="function">
    <text evidence="7">Plays a role in the regulation of phosphate uptake.</text>
</comment>
<keyword evidence="10" id="KW-1185">Reference proteome</keyword>
<name>A0A1M6PVH2_9CLOT</name>
<dbReference type="GO" id="GO:0030643">
    <property type="term" value="P:intracellular phosphate ion homeostasis"/>
    <property type="evidence" value="ECO:0007669"/>
    <property type="project" value="InterPro"/>
</dbReference>
<dbReference type="GO" id="GO:0005737">
    <property type="term" value="C:cytoplasm"/>
    <property type="evidence" value="ECO:0007669"/>
    <property type="project" value="UniProtKB-SubCell"/>
</dbReference>
<dbReference type="InterPro" id="IPR038078">
    <property type="entry name" value="PhoU-like_sf"/>
</dbReference>
<keyword evidence="5 7" id="KW-0963">Cytoplasm</keyword>
<evidence type="ECO:0000313" key="10">
    <source>
        <dbReference type="Proteomes" id="UP000183952"/>
    </source>
</evidence>
<dbReference type="Gene3D" id="1.20.58.220">
    <property type="entry name" value="Phosphate transport system protein phou homolog 2, domain 2"/>
    <property type="match status" value="1"/>
</dbReference>
<evidence type="ECO:0000313" key="9">
    <source>
        <dbReference type="EMBL" id="SHK11918.1"/>
    </source>
</evidence>
<sequence length="217" mass="24449">MRNKFDEQLEKLNVELIEMGAMCEEAISGVAKALKDNDVNIAREVIKKEKQIDHKEKDIESLCLKLLLQQQPVARDLRMISSALKMITDMERIGDQASDIAEIIKVADISSFEDTSHVGDMAAATIRMVTDSVEAYVKSDLDLARSVVEYDDVVDALFNKVKSEITSFIGHHKEEGEYAIDLLMIAKYFERIGDHATNIAEWVEFSLTGKYKGEDES</sequence>
<keyword evidence="4 7" id="KW-0813">Transport</keyword>
<evidence type="ECO:0000256" key="3">
    <source>
        <dbReference type="ARBA" id="ARBA00011738"/>
    </source>
</evidence>
<gene>
    <name evidence="9" type="ORF">SAMN02745248_01825</name>
</gene>
<evidence type="ECO:0000256" key="6">
    <source>
        <dbReference type="ARBA" id="ARBA00022592"/>
    </source>
</evidence>
<organism evidence="9 10">
    <name type="scientific">Hathewaya proteolytica DSM 3090</name>
    <dbReference type="NCBI Taxonomy" id="1121331"/>
    <lineage>
        <taxon>Bacteria</taxon>
        <taxon>Bacillati</taxon>
        <taxon>Bacillota</taxon>
        <taxon>Clostridia</taxon>
        <taxon>Eubacteriales</taxon>
        <taxon>Clostridiaceae</taxon>
        <taxon>Hathewaya</taxon>
    </lineage>
</organism>
<dbReference type="InterPro" id="IPR028366">
    <property type="entry name" value="PhoU"/>
</dbReference>
<reference evidence="9 10" key="1">
    <citation type="submission" date="2016-11" db="EMBL/GenBank/DDBJ databases">
        <authorList>
            <person name="Jaros S."/>
            <person name="Januszkiewicz K."/>
            <person name="Wedrychowicz H."/>
        </authorList>
    </citation>
    <scope>NUCLEOTIDE SEQUENCE [LARGE SCALE GENOMIC DNA]</scope>
    <source>
        <strain evidence="9 10">DSM 3090</strain>
    </source>
</reference>
<dbReference type="FunFam" id="1.20.58.220:FF:000004">
    <property type="entry name" value="Phosphate-specific transport system accessory protein PhoU"/>
    <property type="match status" value="1"/>
</dbReference>
<comment type="subcellular location">
    <subcellularLocation>
        <location evidence="1 7">Cytoplasm</location>
    </subcellularLocation>
</comment>
<dbReference type="STRING" id="1121331.SAMN02745248_01825"/>
<comment type="subunit">
    <text evidence="3 7">Homodimer.</text>
</comment>
<proteinExistence type="inferred from homology"/>
<dbReference type="EMBL" id="FRAD01000014">
    <property type="protein sequence ID" value="SHK11918.1"/>
    <property type="molecule type" value="Genomic_DNA"/>
</dbReference>
<feature type="domain" description="PhoU" evidence="8">
    <location>
        <begin position="16"/>
        <end position="104"/>
    </location>
</feature>
<dbReference type="AlphaFoldDB" id="A0A1M6PVH2"/>
<dbReference type="Proteomes" id="UP000183952">
    <property type="component" value="Unassembled WGS sequence"/>
</dbReference>
<evidence type="ECO:0000256" key="5">
    <source>
        <dbReference type="ARBA" id="ARBA00022490"/>
    </source>
</evidence>
<evidence type="ECO:0000256" key="4">
    <source>
        <dbReference type="ARBA" id="ARBA00022448"/>
    </source>
</evidence>
<feature type="domain" description="PhoU" evidence="8">
    <location>
        <begin position="120"/>
        <end position="203"/>
    </location>
</feature>
<evidence type="ECO:0000256" key="7">
    <source>
        <dbReference type="PIRNR" id="PIRNR003107"/>
    </source>
</evidence>
<evidence type="ECO:0000259" key="8">
    <source>
        <dbReference type="Pfam" id="PF01895"/>
    </source>
</evidence>
<dbReference type="PANTHER" id="PTHR42930:SF3">
    <property type="entry name" value="PHOSPHATE-SPECIFIC TRANSPORT SYSTEM ACCESSORY PROTEIN PHOU"/>
    <property type="match status" value="1"/>
</dbReference>
<dbReference type="OrthoDB" id="9814256at2"/>
<dbReference type="NCBIfam" id="TIGR02135">
    <property type="entry name" value="phoU_full"/>
    <property type="match status" value="1"/>
</dbReference>
<protein>
    <recommendedName>
        <fullName evidence="7">Phosphate-specific transport system accessory protein PhoU</fullName>
    </recommendedName>
</protein>